<evidence type="ECO:0000256" key="6">
    <source>
        <dbReference type="ARBA" id="ARBA00023002"/>
    </source>
</evidence>
<dbReference type="InterPro" id="IPR031656">
    <property type="entry name" value="DAO_C"/>
</dbReference>
<keyword evidence="6" id="KW-0560">Oxidoreductase</keyword>
<evidence type="ECO:0000256" key="4">
    <source>
        <dbReference type="ARBA" id="ARBA00022630"/>
    </source>
</evidence>
<accession>A0AAD8PF65</accession>
<evidence type="ECO:0000256" key="3">
    <source>
        <dbReference type="ARBA" id="ARBA00013029"/>
    </source>
</evidence>
<dbReference type="Proteomes" id="UP001230268">
    <property type="component" value="Unassembled WGS sequence"/>
</dbReference>
<keyword evidence="5" id="KW-0274">FAD</keyword>
<feature type="domain" description="Alpha-glycerophosphate oxidase C-terminal" evidence="8">
    <location>
        <begin position="465"/>
        <end position="600"/>
    </location>
</feature>
<dbReference type="Gene3D" id="3.50.50.60">
    <property type="entry name" value="FAD/NAD(P)-binding domain"/>
    <property type="match status" value="1"/>
</dbReference>
<dbReference type="PANTHER" id="PTHR11985">
    <property type="entry name" value="GLYCEROL-3-PHOSPHATE DEHYDROGENASE"/>
    <property type="match status" value="1"/>
</dbReference>
<evidence type="ECO:0000313" key="9">
    <source>
        <dbReference type="EMBL" id="KAK1444246.1"/>
    </source>
</evidence>
<dbReference type="Pfam" id="PF16901">
    <property type="entry name" value="DAO_C"/>
    <property type="match status" value="1"/>
</dbReference>
<evidence type="ECO:0000313" key="10">
    <source>
        <dbReference type="Proteomes" id="UP001230268"/>
    </source>
</evidence>
<organism evidence="9 10">
    <name type="scientific">Babesia gibsoni</name>
    <dbReference type="NCBI Taxonomy" id="33632"/>
    <lineage>
        <taxon>Eukaryota</taxon>
        <taxon>Sar</taxon>
        <taxon>Alveolata</taxon>
        <taxon>Apicomplexa</taxon>
        <taxon>Aconoidasida</taxon>
        <taxon>Piroplasmida</taxon>
        <taxon>Babesiidae</taxon>
        <taxon>Babesia</taxon>
    </lineage>
</organism>
<dbReference type="InterPro" id="IPR000447">
    <property type="entry name" value="G3P_DH_FAD-dep"/>
</dbReference>
<dbReference type="EC" id="1.1.5.3" evidence="3"/>
<comment type="caution">
    <text evidence="9">The sequence shown here is derived from an EMBL/GenBank/DDBJ whole genome shotgun (WGS) entry which is preliminary data.</text>
</comment>
<dbReference type="SUPFAM" id="SSF51905">
    <property type="entry name" value="FAD/NAD(P)-binding domain"/>
    <property type="match status" value="1"/>
</dbReference>
<evidence type="ECO:0000259" key="7">
    <source>
        <dbReference type="Pfam" id="PF01266"/>
    </source>
</evidence>
<dbReference type="InterPro" id="IPR006076">
    <property type="entry name" value="FAD-dep_OxRdtase"/>
</dbReference>
<dbReference type="GO" id="GO:0005739">
    <property type="term" value="C:mitochondrion"/>
    <property type="evidence" value="ECO:0007669"/>
    <property type="project" value="TreeGrafter"/>
</dbReference>
<reference evidence="9" key="1">
    <citation type="submission" date="2023-08" db="EMBL/GenBank/DDBJ databases">
        <title>Draft sequence of the Babesia gibsoni genome.</title>
        <authorList>
            <person name="Yamagishi J.Y."/>
            <person name="Xuan X.X."/>
        </authorList>
    </citation>
    <scope>NUCLEOTIDE SEQUENCE</scope>
    <source>
        <strain evidence="9">Azabu</strain>
    </source>
</reference>
<proteinExistence type="inferred from homology"/>
<dbReference type="Gene3D" id="3.30.9.10">
    <property type="entry name" value="D-Amino Acid Oxidase, subunit A, domain 2"/>
    <property type="match status" value="1"/>
</dbReference>
<name>A0AAD8PF65_BABGI</name>
<dbReference type="InterPro" id="IPR038299">
    <property type="entry name" value="DAO_C_sf"/>
</dbReference>
<evidence type="ECO:0000256" key="2">
    <source>
        <dbReference type="ARBA" id="ARBA00007330"/>
    </source>
</evidence>
<protein>
    <recommendedName>
        <fullName evidence="3">glycerol-3-phosphate dehydrogenase</fullName>
        <ecNumber evidence="3">1.1.5.3</ecNumber>
    </recommendedName>
</protein>
<dbReference type="InterPro" id="IPR036188">
    <property type="entry name" value="FAD/NAD-bd_sf"/>
</dbReference>
<dbReference type="GO" id="GO:0004368">
    <property type="term" value="F:glycerol-3-phosphate dehydrogenase (quinone) activity"/>
    <property type="evidence" value="ECO:0007669"/>
    <property type="project" value="UniProtKB-EC"/>
</dbReference>
<dbReference type="GO" id="GO:0006072">
    <property type="term" value="P:glycerol-3-phosphate metabolic process"/>
    <property type="evidence" value="ECO:0007669"/>
    <property type="project" value="InterPro"/>
</dbReference>
<evidence type="ECO:0000259" key="8">
    <source>
        <dbReference type="Pfam" id="PF16901"/>
    </source>
</evidence>
<feature type="domain" description="FAD dependent oxidoreductase" evidence="7">
    <location>
        <begin position="61"/>
        <end position="446"/>
    </location>
</feature>
<dbReference type="SUPFAM" id="SSF54373">
    <property type="entry name" value="FAD-linked reductases, C-terminal domain"/>
    <property type="match status" value="1"/>
</dbReference>
<evidence type="ECO:0000256" key="5">
    <source>
        <dbReference type="ARBA" id="ARBA00022827"/>
    </source>
</evidence>
<dbReference type="PRINTS" id="PR01001">
    <property type="entry name" value="FADG3PDH"/>
</dbReference>
<comment type="similarity">
    <text evidence="2">Belongs to the FAD-dependent glycerol-3-phosphate dehydrogenase family.</text>
</comment>
<evidence type="ECO:0000256" key="1">
    <source>
        <dbReference type="ARBA" id="ARBA00001974"/>
    </source>
</evidence>
<dbReference type="PANTHER" id="PTHR11985:SF15">
    <property type="entry name" value="GLYCEROL-3-PHOSPHATE DEHYDROGENASE, MITOCHONDRIAL"/>
    <property type="match status" value="1"/>
</dbReference>
<dbReference type="EMBL" id="JAVEPI010000001">
    <property type="protein sequence ID" value="KAK1444246.1"/>
    <property type="molecule type" value="Genomic_DNA"/>
</dbReference>
<sequence>MGRRVAAKILGGSLAAITGTYVVVRREHERCSMPKGTKYNVPAELKNRSTMVNALRDEKFDVLVIGGGCTGSSVALDCATRGLKCALVEANDFASGTSSKSTKLLHGGIRYLESAIFRLDFKELQFVWKALEERAHLIFAAPFANQALPIVLPLYQMWQVPYFWFTIKVYELLARFFCCNETGVPSSYYTSKENALDSFPPLREEGLLGAVVYYDGQHDDSRTNLLLALTSTIDDYVPGQVGATVANHMEVVGLLRDGEGKVCGATVLDKCSGKKFDINAKVVVNCSGPFAEEVRKIGGQGGRDNMLQSRGTHIVVPAKYTPTHFGMVIPKTTDGRVLFTLPWRGETLIGTTDNKDDLQWNPNPKKSDVDFICKDASIYMNCSEEELKRDIKSVWSGLRPLLKGLDDKVDNQKTESLSRGHVIHIDKQNLVNVYGGKWTICRLMAEECVDRMLEANPSLEPTSTCRTRNMKLYGTHNNKGECNHSEIRPMFNSLSFELRTEFPSLTPEQAGHLVESYGYQAREVAKMADKAGMMKPIHPDYPYLQGEILYGMRREYACTPVDVLARRTRLAFLDYKAASAVLDSVCNIMGRELGWDSTRRAKLRAEAVEFFRKMEVPVV</sequence>
<keyword evidence="10" id="KW-1185">Reference proteome</keyword>
<gene>
    <name evidence="9" type="ORF">BgAZ_101520</name>
</gene>
<keyword evidence="4" id="KW-0285">Flavoprotein</keyword>
<dbReference type="Gene3D" id="1.10.8.870">
    <property type="entry name" value="Alpha-glycerophosphate oxidase, cap domain"/>
    <property type="match status" value="1"/>
</dbReference>
<dbReference type="Pfam" id="PF01266">
    <property type="entry name" value="DAO"/>
    <property type="match status" value="1"/>
</dbReference>
<dbReference type="AlphaFoldDB" id="A0AAD8PF65"/>
<comment type="cofactor">
    <cofactor evidence="1">
        <name>FAD</name>
        <dbReference type="ChEBI" id="CHEBI:57692"/>
    </cofactor>
</comment>